<dbReference type="Gene3D" id="4.10.410.20">
    <property type="match status" value="1"/>
</dbReference>
<evidence type="ECO:0000259" key="6">
    <source>
        <dbReference type="PROSITE" id="PS50060"/>
    </source>
</evidence>
<feature type="region of interest" description="Disordered" evidence="3">
    <location>
        <begin position="439"/>
        <end position="468"/>
    </location>
</feature>
<feature type="signal peptide" evidence="5">
    <location>
        <begin position="1"/>
        <end position="21"/>
    </location>
</feature>
<evidence type="ECO:0000256" key="1">
    <source>
        <dbReference type="ARBA" id="ARBA00023157"/>
    </source>
</evidence>
<dbReference type="InterPro" id="IPR000436">
    <property type="entry name" value="Sushi_SCR_CCP_dom"/>
</dbReference>
<comment type="caution">
    <text evidence="9">The sequence shown here is derived from an EMBL/GenBank/DDBJ whole genome shotgun (WGS) entry which is preliminary data.</text>
</comment>
<proteinExistence type="predicted"/>
<evidence type="ECO:0000256" key="5">
    <source>
        <dbReference type="SAM" id="SignalP"/>
    </source>
</evidence>
<dbReference type="PANTHER" id="PTHR23282:SF146">
    <property type="entry name" value="RT07201P-RELATED"/>
    <property type="match status" value="1"/>
</dbReference>
<dbReference type="PROSITE" id="PS50923">
    <property type="entry name" value="SUSHI"/>
    <property type="match status" value="2"/>
</dbReference>
<keyword evidence="4" id="KW-0812">Transmembrane</keyword>
<dbReference type="CDD" id="cd06263">
    <property type="entry name" value="MAM"/>
    <property type="match status" value="1"/>
</dbReference>
<protein>
    <submittedName>
        <fullName evidence="9">Uncharacterized protein</fullName>
    </submittedName>
</protein>
<keyword evidence="1" id="KW-1015">Disulfide bond</keyword>
<dbReference type="InterPro" id="IPR035976">
    <property type="entry name" value="Sushi/SCR/CCP_sf"/>
</dbReference>
<feature type="chain" id="PRO_5045391676" evidence="5">
    <location>
        <begin position="22"/>
        <end position="676"/>
    </location>
</feature>
<dbReference type="PROSITE" id="PS00524">
    <property type="entry name" value="SMB_1"/>
    <property type="match status" value="1"/>
</dbReference>
<feature type="domain" description="Sushi" evidence="7">
    <location>
        <begin position="27"/>
        <end position="81"/>
    </location>
</feature>
<dbReference type="CDD" id="cd12087">
    <property type="entry name" value="TM_EGFR-like"/>
    <property type="match status" value="1"/>
</dbReference>
<feature type="region of interest" description="Disordered" evidence="3">
    <location>
        <begin position="553"/>
        <end position="583"/>
    </location>
</feature>
<dbReference type="PROSITE" id="PS50958">
    <property type="entry name" value="SMB_2"/>
    <property type="match status" value="1"/>
</dbReference>
<dbReference type="Proteomes" id="UP001642520">
    <property type="component" value="Unassembled WGS sequence"/>
</dbReference>
<keyword evidence="4" id="KW-1133">Transmembrane helix</keyword>
<feature type="region of interest" description="Disordered" evidence="3">
    <location>
        <begin position="391"/>
        <end position="413"/>
    </location>
</feature>
<evidence type="ECO:0000313" key="10">
    <source>
        <dbReference type="Proteomes" id="UP001642520"/>
    </source>
</evidence>
<reference evidence="9 10" key="1">
    <citation type="submission" date="2024-08" db="EMBL/GenBank/DDBJ databases">
        <authorList>
            <person name="Will J Nash"/>
            <person name="Angela Man"/>
            <person name="Seanna McTaggart"/>
            <person name="Kendall Baker"/>
            <person name="Tom Barker"/>
            <person name="Leah Catchpole"/>
            <person name="Alex Durrant"/>
            <person name="Karim Gharbi"/>
            <person name="Naomi Irish"/>
            <person name="Gemy Kaithakottil"/>
            <person name="Debby Ku"/>
            <person name="Aaliyah Providence"/>
            <person name="Felix Shaw"/>
            <person name="David Swarbreck"/>
            <person name="Chris Watkins"/>
            <person name="Ann M. McCartney"/>
            <person name="Giulio Formenti"/>
            <person name="Alice Mouton"/>
            <person name="Noel Vella"/>
            <person name="Bjorn M von Reumont"/>
            <person name="Adriana Vella"/>
            <person name="Wilfried Haerty"/>
        </authorList>
    </citation>
    <scope>NUCLEOTIDE SEQUENCE [LARGE SCALE GENOMIC DNA]</scope>
</reference>
<feature type="region of interest" description="Disordered" evidence="3">
    <location>
        <begin position="505"/>
        <end position="525"/>
    </location>
</feature>
<evidence type="ECO:0000259" key="8">
    <source>
        <dbReference type="PROSITE" id="PS50958"/>
    </source>
</evidence>
<keyword evidence="5" id="KW-0732">Signal</keyword>
<feature type="compositionally biased region" description="Polar residues" evidence="3">
    <location>
        <begin position="396"/>
        <end position="405"/>
    </location>
</feature>
<dbReference type="Gene3D" id="2.60.120.200">
    <property type="match status" value="1"/>
</dbReference>
<keyword evidence="10" id="KW-1185">Reference proteome</keyword>
<dbReference type="SUPFAM" id="SSF57535">
    <property type="entry name" value="Complement control module/SCR domain"/>
    <property type="match status" value="2"/>
</dbReference>
<feature type="compositionally biased region" description="Low complexity" evidence="3">
    <location>
        <begin position="439"/>
        <end position="453"/>
    </location>
</feature>
<keyword evidence="4" id="KW-0472">Membrane</keyword>
<dbReference type="InterPro" id="IPR001212">
    <property type="entry name" value="Somatomedin_B_dom"/>
</dbReference>
<evidence type="ECO:0000256" key="2">
    <source>
        <dbReference type="PROSITE-ProRule" id="PRU00302"/>
    </source>
</evidence>
<feature type="compositionally biased region" description="Basic and acidic residues" evidence="3">
    <location>
        <begin position="570"/>
        <end position="580"/>
    </location>
</feature>
<accession>A0ABP1NCM9</accession>
<feature type="transmembrane region" description="Helical" evidence="4">
    <location>
        <begin position="587"/>
        <end position="612"/>
    </location>
</feature>
<dbReference type="PROSITE" id="PS50060">
    <property type="entry name" value="MAM_2"/>
    <property type="match status" value="1"/>
</dbReference>
<dbReference type="SMART" id="SM00032">
    <property type="entry name" value="CCP"/>
    <property type="match status" value="2"/>
</dbReference>
<dbReference type="InterPro" id="IPR051560">
    <property type="entry name" value="MAM_domain-containing"/>
</dbReference>
<dbReference type="InterPro" id="IPR013320">
    <property type="entry name" value="ConA-like_dom_sf"/>
</dbReference>
<sequence length="676" mass="74582">MKVSLAAPLILLVFLAQCSVCYPAVKSRCPPMSLANGRVRGGKGRGKFIRYSCNDGFTLIGNKYSNCIRGEWDTPKPACVNAECPQPPLPKHAVVASKYDGAVLIYFCESGYALIGSPEIFCNGRQWNSTTPYCRDTTAAAPTQCDFEKPDLCWWEQDPLHDFDWQRHNFETPSYHIGTGPSHDHTLGPENDGYYLYIEASSKLVNDTARIISPIYNASYTESGCFSFWYHMYGATVGALRVYFKQEQASLPRLMFSKEGDQGNQWLHGLFSLPKAERGFQIIIEGVRGSSYVSDIAIDDVAILQGDKCREANKTDTAPVTESNYDQIELVNAQQSCRGRCKNSVTYNFTTSLPPTPFEACLCTLDCAEHSICCPDYVEYCVLWNTDEQTTDTEQSTVPSESAAATTRPPKEDTVANVTTVRTGSSIILKDDIDPVTLRSLTSTSRARPSTSATRKEPERPTKSNGRATPAVAVVTTTTTRTTPTKEAPFVQPTTVTRYARVDAQPTNSVTRKEPERSTKSNGRATPAVVTAVAVVTTTTTRTTPTKEAAFVRPTTATRYARVDAQPDSNARRQDPEKVHQGSKLSWPGIIGMVVGILAGVLISSVLVIVILRRRKTYKRGTNGSALSEDSDVRFLTSDEILDFTLARPSENEETLFHVRCKPRWEIASCQSTLES</sequence>
<dbReference type="SMART" id="SM00137">
    <property type="entry name" value="MAM"/>
    <property type="match status" value="1"/>
</dbReference>
<dbReference type="InterPro" id="IPR000998">
    <property type="entry name" value="MAM_dom"/>
</dbReference>
<feature type="domain" description="SMB" evidence="8">
    <location>
        <begin position="333"/>
        <end position="390"/>
    </location>
</feature>
<evidence type="ECO:0000256" key="4">
    <source>
        <dbReference type="SAM" id="Phobius"/>
    </source>
</evidence>
<name>A0ABP1NCM9_XYLVO</name>
<evidence type="ECO:0000259" key="7">
    <source>
        <dbReference type="PROSITE" id="PS50923"/>
    </source>
</evidence>
<organism evidence="9 10">
    <name type="scientific">Xylocopa violacea</name>
    <name type="common">Violet carpenter bee</name>
    <name type="synonym">Apis violacea</name>
    <dbReference type="NCBI Taxonomy" id="135666"/>
    <lineage>
        <taxon>Eukaryota</taxon>
        <taxon>Metazoa</taxon>
        <taxon>Ecdysozoa</taxon>
        <taxon>Arthropoda</taxon>
        <taxon>Hexapoda</taxon>
        <taxon>Insecta</taxon>
        <taxon>Pterygota</taxon>
        <taxon>Neoptera</taxon>
        <taxon>Endopterygota</taxon>
        <taxon>Hymenoptera</taxon>
        <taxon>Apocrita</taxon>
        <taxon>Aculeata</taxon>
        <taxon>Apoidea</taxon>
        <taxon>Anthophila</taxon>
        <taxon>Apidae</taxon>
        <taxon>Xylocopa</taxon>
        <taxon>Xylocopa</taxon>
    </lineage>
</organism>
<dbReference type="Pfam" id="PF01033">
    <property type="entry name" value="Somatomedin_B"/>
    <property type="match status" value="1"/>
</dbReference>
<feature type="domain" description="Sushi" evidence="7">
    <location>
        <begin position="82"/>
        <end position="136"/>
    </location>
</feature>
<dbReference type="EMBL" id="CAXAJV020001289">
    <property type="protein sequence ID" value="CAL7938754.1"/>
    <property type="molecule type" value="Genomic_DNA"/>
</dbReference>
<keyword evidence="2" id="KW-0768">Sushi</keyword>
<feature type="domain" description="MAM" evidence="6">
    <location>
        <begin position="143"/>
        <end position="311"/>
    </location>
</feature>
<dbReference type="InterPro" id="IPR036024">
    <property type="entry name" value="Somatomedin_B-like_dom_sf"/>
</dbReference>
<comment type="caution">
    <text evidence="2">Lacks conserved residue(s) required for the propagation of feature annotation.</text>
</comment>
<dbReference type="CDD" id="cd00033">
    <property type="entry name" value="CCP"/>
    <property type="match status" value="2"/>
</dbReference>
<evidence type="ECO:0000313" key="9">
    <source>
        <dbReference type="EMBL" id="CAL7938754.1"/>
    </source>
</evidence>
<dbReference type="SUPFAM" id="SSF90188">
    <property type="entry name" value="Somatomedin B domain"/>
    <property type="match status" value="1"/>
</dbReference>
<evidence type="ECO:0000256" key="3">
    <source>
        <dbReference type="SAM" id="MobiDB-lite"/>
    </source>
</evidence>
<dbReference type="Pfam" id="PF00629">
    <property type="entry name" value="MAM"/>
    <property type="match status" value="1"/>
</dbReference>
<dbReference type="SUPFAM" id="SSF49899">
    <property type="entry name" value="Concanavalin A-like lectins/glucanases"/>
    <property type="match status" value="1"/>
</dbReference>
<gene>
    <name evidence="9" type="ORF">XYLVIOL_LOCUS3472</name>
</gene>
<dbReference type="Pfam" id="PF00084">
    <property type="entry name" value="Sushi"/>
    <property type="match status" value="2"/>
</dbReference>
<dbReference type="PANTHER" id="PTHR23282">
    <property type="entry name" value="APICAL ENDOSOMAL GLYCOPROTEIN PRECURSOR"/>
    <property type="match status" value="1"/>
</dbReference>
<dbReference type="Gene3D" id="2.10.70.10">
    <property type="entry name" value="Complement Module, domain 1"/>
    <property type="match status" value="2"/>
</dbReference>